<proteinExistence type="predicted"/>
<feature type="region of interest" description="Disordered" evidence="1">
    <location>
        <begin position="154"/>
        <end position="176"/>
    </location>
</feature>
<dbReference type="AlphaFoldDB" id="A0AAN9QNV5"/>
<protein>
    <submittedName>
        <fullName evidence="2">Uncharacterized protein</fullName>
    </submittedName>
</protein>
<dbReference type="EMBL" id="JAYMYQ010000004">
    <property type="protein sequence ID" value="KAK7338028.1"/>
    <property type="molecule type" value="Genomic_DNA"/>
</dbReference>
<evidence type="ECO:0000313" key="3">
    <source>
        <dbReference type="Proteomes" id="UP001367508"/>
    </source>
</evidence>
<sequence length="262" mass="30677">MLELDDRMIDGWREVRRRRWGPPPSIVVGLWGPQFYIRICISDFERREEKRREEKRRDPHSHSSLSLLTLIFTSLTDTVPFPFQPKHLRFQFLSLTILHSQCIITYQAKLFKRDGNPSNDVVPLLNFISEFGHNYLVLSSCSHRTSTLTLENDPIPSLSLPLPKNTKKTQKKEQQLQRQKKKQQRVLFSLSLFSQLIAFTLRTKALFNDIFTITTFDPSLSNVVVSKKPSIHFWGESRSSFFAFFLFLMRFNVSSSLLMVFS</sequence>
<evidence type="ECO:0000256" key="1">
    <source>
        <dbReference type="SAM" id="MobiDB-lite"/>
    </source>
</evidence>
<evidence type="ECO:0000313" key="2">
    <source>
        <dbReference type="EMBL" id="KAK7338028.1"/>
    </source>
</evidence>
<organism evidence="2 3">
    <name type="scientific">Canavalia gladiata</name>
    <name type="common">Sword bean</name>
    <name type="synonym">Dolichos gladiatus</name>
    <dbReference type="NCBI Taxonomy" id="3824"/>
    <lineage>
        <taxon>Eukaryota</taxon>
        <taxon>Viridiplantae</taxon>
        <taxon>Streptophyta</taxon>
        <taxon>Embryophyta</taxon>
        <taxon>Tracheophyta</taxon>
        <taxon>Spermatophyta</taxon>
        <taxon>Magnoliopsida</taxon>
        <taxon>eudicotyledons</taxon>
        <taxon>Gunneridae</taxon>
        <taxon>Pentapetalae</taxon>
        <taxon>rosids</taxon>
        <taxon>fabids</taxon>
        <taxon>Fabales</taxon>
        <taxon>Fabaceae</taxon>
        <taxon>Papilionoideae</taxon>
        <taxon>50 kb inversion clade</taxon>
        <taxon>NPAAA clade</taxon>
        <taxon>indigoferoid/millettioid clade</taxon>
        <taxon>Phaseoleae</taxon>
        <taxon>Canavalia</taxon>
    </lineage>
</organism>
<name>A0AAN9QNV5_CANGL</name>
<keyword evidence="3" id="KW-1185">Reference proteome</keyword>
<reference evidence="2 3" key="1">
    <citation type="submission" date="2024-01" db="EMBL/GenBank/DDBJ databases">
        <title>The genomes of 5 underutilized Papilionoideae crops provide insights into root nodulation and disease resistanc.</title>
        <authorList>
            <person name="Jiang F."/>
        </authorList>
    </citation>
    <scope>NUCLEOTIDE SEQUENCE [LARGE SCALE GENOMIC DNA]</scope>
    <source>
        <strain evidence="2">LVBAO_FW01</strain>
        <tissue evidence="2">Leaves</tissue>
    </source>
</reference>
<comment type="caution">
    <text evidence="2">The sequence shown here is derived from an EMBL/GenBank/DDBJ whole genome shotgun (WGS) entry which is preliminary data.</text>
</comment>
<dbReference type="Proteomes" id="UP001367508">
    <property type="component" value="Unassembled WGS sequence"/>
</dbReference>
<gene>
    <name evidence="2" type="ORF">VNO77_18625</name>
</gene>
<accession>A0AAN9QNV5</accession>